<organism evidence="9 10">
    <name type="scientific">Gulosibacter molinativorax</name>
    <dbReference type="NCBI Taxonomy" id="256821"/>
    <lineage>
        <taxon>Bacteria</taxon>
        <taxon>Bacillati</taxon>
        <taxon>Actinomycetota</taxon>
        <taxon>Actinomycetes</taxon>
        <taxon>Micrococcales</taxon>
        <taxon>Microbacteriaceae</taxon>
        <taxon>Gulosibacter</taxon>
    </lineage>
</organism>
<keyword evidence="4" id="KW-0378">Hydrolase</keyword>
<comment type="caution">
    <text evidence="9">The sequence shown here is derived from an EMBL/GenBank/DDBJ whole genome shotgun (WGS) entry which is preliminary data.</text>
</comment>
<accession>A0ABT7C6K4</accession>
<dbReference type="Pfam" id="PF13638">
    <property type="entry name" value="PIN_4"/>
    <property type="match status" value="1"/>
</dbReference>
<protein>
    <submittedName>
        <fullName evidence="9">Ribonuclease</fullName>
    </submittedName>
</protein>
<evidence type="ECO:0000313" key="9">
    <source>
        <dbReference type="EMBL" id="MDJ1370804.1"/>
    </source>
</evidence>
<dbReference type="InterPro" id="IPR003714">
    <property type="entry name" value="PhoH"/>
</dbReference>
<keyword evidence="3" id="KW-0547">Nucleotide-binding</keyword>
<keyword evidence="6" id="KW-0460">Magnesium</keyword>
<dbReference type="PANTHER" id="PTHR30473:SF2">
    <property type="entry name" value="PIN DOMAIN-CONTAINING PROTEIN"/>
    <property type="match status" value="1"/>
</dbReference>
<keyword evidence="5" id="KW-0067">ATP-binding</keyword>
<dbReference type="SMART" id="SM00670">
    <property type="entry name" value="PINc"/>
    <property type="match status" value="1"/>
</dbReference>
<dbReference type="InterPro" id="IPR002716">
    <property type="entry name" value="PIN_dom"/>
</dbReference>
<evidence type="ECO:0000256" key="3">
    <source>
        <dbReference type="ARBA" id="ARBA00022741"/>
    </source>
</evidence>
<evidence type="ECO:0000256" key="4">
    <source>
        <dbReference type="ARBA" id="ARBA00022801"/>
    </source>
</evidence>
<dbReference type="EMBL" id="PXVD01000007">
    <property type="protein sequence ID" value="MDJ1370804.1"/>
    <property type="molecule type" value="Genomic_DNA"/>
</dbReference>
<sequence length="448" mass="49216">MQNPLQSSNSEVSTETPTDLVVYVLDTSVLLSDPRAIYRFEEHEVVLPITVVIELEKKRHDPEIGYFARQALRLLDKLRVKHGQLSDPVPVGDEGGTLRVELNHSNQEVLPRGMQLGDNDSRILAVAANLKAEGNSVTVVSKDLPMRIKASSIGLDADEYRHELAVDAGYTGYAQVSLAADEMAELYDNEQLETFAVDGLPVNTSLVIQSERGSALGRVIAPETVRLVRGDREVFGVHGRSAEQRLAIDLLLDPTVGIVSLGGRAGTGKSALALAAGLESVLERRLHRKIMIFRPLYAVGGQELGYLPGDQDEKMNPWGQAVFDTLSSIVSDNVIDEVMDRDIIEILPLTHIRGRSLHDAYVIVDEAQSLERNVLLTMLSRIGINSRVVLTHDVAQRDNLRVGRHDGIASVIETLKGHELFGHITLARSERSDIAALVTDLLEDYNIV</sequence>
<evidence type="ECO:0000256" key="5">
    <source>
        <dbReference type="ARBA" id="ARBA00022840"/>
    </source>
</evidence>
<keyword evidence="10" id="KW-1185">Reference proteome</keyword>
<reference evidence="9" key="2">
    <citation type="journal article" date="2022" name="Sci. Rep.">
        <title>In silico prediction of the enzymes involved in the degradation of the herbicide molinate by Gulosibacter molinativorax ON4T.</title>
        <authorList>
            <person name="Lopes A.R."/>
            <person name="Bunin E."/>
            <person name="Viana A.T."/>
            <person name="Froufe H."/>
            <person name="Munoz-Merida A."/>
            <person name="Pinho D."/>
            <person name="Figueiredo J."/>
            <person name="Barroso C."/>
            <person name="Vaz-Moreira I."/>
            <person name="Bellanger X."/>
            <person name="Egas C."/>
            <person name="Nunes O.C."/>
        </authorList>
    </citation>
    <scope>NUCLEOTIDE SEQUENCE</scope>
    <source>
        <strain evidence="9">ON4</strain>
    </source>
</reference>
<evidence type="ECO:0000313" key="10">
    <source>
        <dbReference type="Proteomes" id="UP001170379"/>
    </source>
</evidence>
<keyword evidence="2" id="KW-0479">Metal-binding</keyword>
<comment type="similarity">
    <text evidence="7">In the N-terminal section; belongs to the PINc/VapC protein family.</text>
</comment>
<dbReference type="SUPFAM" id="SSF88723">
    <property type="entry name" value="PIN domain-like"/>
    <property type="match status" value="1"/>
</dbReference>
<name>A0ABT7C6K4_9MICO</name>
<keyword evidence="1" id="KW-0540">Nuclease</keyword>
<dbReference type="Gene3D" id="3.40.50.300">
    <property type="entry name" value="P-loop containing nucleotide triphosphate hydrolases"/>
    <property type="match status" value="1"/>
</dbReference>
<evidence type="ECO:0000256" key="6">
    <source>
        <dbReference type="ARBA" id="ARBA00022842"/>
    </source>
</evidence>
<gene>
    <name evidence="9" type="ORF">C7K25_05405</name>
</gene>
<dbReference type="CDD" id="cd09883">
    <property type="entry name" value="PIN_VapC_PhoHL-ATPase"/>
    <property type="match status" value="1"/>
</dbReference>
<proteinExistence type="inferred from homology"/>
<dbReference type="InterPro" id="IPR027417">
    <property type="entry name" value="P-loop_NTPase"/>
</dbReference>
<dbReference type="PANTHER" id="PTHR30473">
    <property type="entry name" value="PROTEIN PHOH"/>
    <property type="match status" value="1"/>
</dbReference>
<reference evidence="9" key="1">
    <citation type="submission" date="2018-03" db="EMBL/GenBank/DDBJ databases">
        <authorList>
            <person name="Nunes O.C."/>
            <person name="Lopes A.R."/>
            <person name="Froufe H."/>
            <person name="Munoz-Merida A."/>
            <person name="Barroso C."/>
            <person name="Egas C."/>
        </authorList>
    </citation>
    <scope>NUCLEOTIDE SEQUENCE</scope>
    <source>
        <strain evidence="9">ON4</strain>
    </source>
</reference>
<feature type="domain" description="PIN" evidence="8">
    <location>
        <begin position="21"/>
        <end position="148"/>
    </location>
</feature>
<dbReference type="InterPro" id="IPR029060">
    <property type="entry name" value="PIN-like_dom_sf"/>
</dbReference>
<dbReference type="InterPro" id="IPR051451">
    <property type="entry name" value="PhoH2-like"/>
</dbReference>
<dbReference type="SUPFAM" id="SSF52540">
    <property type="entry name" value="P-loop containing nucleoside triphosphate hydrolases"/>
    <property type="match status" value="1"/>
</dbReference>
<dbReference type="Pfam" id="PF02562">
    <property type="entry name" value="PhoH"/>
    <property type="match status" value="1"/>
</dbReference>
<evidence type="ECO:0000256" key="1">
    <source>
        <dbReference type="ARBA" id="ARBA00022722"/>
    </source>
</evidence>
<evidence type="ECO:0000256" key="7">
    <source>
        <dbReference type="ARBA" id="ARBA00046345"/>
    </source>
</evidence>
<dbReference type="Gene3D" id="3.40.50.1010">
    <property type="entry name" value="5'-nuclease"/>
    <property type="match status" value="1"/>
</dbReference>
<evidence type="ECO:0000256" key="2">
    <source>
        <dbReference type="ARBA" id="ARBA00022723"/>
    </source>
</evidence>
<evidence type="ECO:0000259" key="8">
    <source>
        <dbReference type="SMART" id="SM00670"/>
    </source>
</evidence>
<dbReference type="Proteomes" id="UP001170379">
    <property type="component" value="Unassembled WGS sequence"/>
</dbReference>